<dbReference type="EMBL" id="LWDX02052637">
    <property type="protein sequence ID" value="OEL19787.1"/>
    <property type="molecule type" value="Genomic_DNA"/>
</dbReference>
<feature type="non-terminal residue" evidence="2">
    <location>
        <position position="100"/>
    </location>
</feature>
<protein>
    <submittedName>
        <fullName evidence="2">Uncharacterized protein</fullName>
    </submittedName>
</protein>
<reference evidence="2 3" key="1">
    <citation type="submission" date="2016-09" db="EMBL/GenBank/DDBJ databases">
        <title>The draft genome of Dichanthelium oligosanthes: A C3 panicoid grass species.</title>
        <authorList>
            <person name="Studer A.J."/>
            <person name="Schnable J.C."/>
            <person name="Brutnell T.P."/>
        </authorList>
    </citation>
    <scope>NUCLEOTIDE SEQUENCE [LARGE SCALE GENOMIC DNA]</scope>
    <source>
        <strain evidence="3">cv. Kellogg 1175</strain>
        <tissue evidence="2">Leaf</tissue>
    </source>
</reference>
<comment type="caution">
    <text evidence="2">The sequence shown here is derived from an EMBL/GenBank/DDBJ whole genome shotgun (WGS) entry which is preliminary data.</text>
</comment>
<accession>A0A1E5V3Z6</accession>
<name>A0A1E5V3Z6_9POAL</name>
<keyword evidence="3" id="KW-1185">Reference proteome</keyword>
<feature type="compositionally biased region" description="Low complexity" evidence="1">
    <location>
        <begin position="7"/>
        <end position="26"/>
    </location>
</feature>
<evidence type="ECO:0000256" key="1">
    <source>
        <dbReference type="SAM" id="MobiDB-lite"/>
    </source>
</evidence>
<proteinExistence type="predicted"/>
<evidence type="ECO:0000313" key="3">
    <source>
        <dbReference type="Proteomes" id="UP000095767"/>
    </source>
</evidence>
<organism evidence="2 3">
    <name type="scientific">Dichanthelium oligosanthes</name>
    <dbReference type="NCBI Taxonomy" id="888268"/>
    <lineage>
        <taxon>Eukaryota</taxon>
        <taxon>Viridiplantae</taxon>
        <taxon>Streptophyta</taxon>
        <taxon>Embryophyta</taxon>
        <taxon>Tracheophyta</taxon>
        <taxon>Spermatophyta</taxon>
        <taxon>Magnoliopsida</taxon>
        <taxon>Liliopsida</taxon>
        <taxon>Poales</taxon>
        <taxon>Poaceae</taxon>
        <taxon>PACMAD clade</taxon>
        <taxon>Panicoideae</taxon>
        <taxon>Panicodae</taxon>
        <taxon>Paniceae</taxon>
        <taxon>Dichantheliinae</taxon>
        <taxon>Dichanthelium</taxon>
    </lineage>
</organism>
<feature type="region of interest" description="Disordered" evidence="1">
    <location>
        <begin position="1"/>
        <end position="30"/>
    </location>
</feature>
<gene>
    <name evidence="2" type="ORF">BAE44_0019193</name>
</gene>
<dbReference type="Proteomes" id="UP000095767">
    <property type="component" value="Unassembled WGS sequence"/>
</dbReference>
<feature type="non-terminal residue" evidence="2">
    <location>
        <position position="1"/>
    </location>
</feature>
<dbReference type="AlphaFoldDB" id="A0A1E5V3Z6"/>
<sequence length="100" mass="9876">GDDGRRGAAARAARGAVAAPPAAAGAGRRRRGAADVLGAAERAGPLRALQRAARAGADAAGAGAGVLLRAGGRVEGLRLRDVRHHQQPAGQVRPPASQLP</sequence>
<evidence type="ECO:0000313" key="2">
    <source>
        <dbReference type="EMBL" id="OEL19787.1"/>
    </source>
</evidence>